<protein>
    <submittedName>
        <fullName evidence="1">Uncharacterized protein</fullName>
    </submittedName>
</protein>
<organism evidence="1 2">
    <name type="scientific">Arthrobacter stackebrandtii</name>
    <dbReference type="NCBI Taxonomy" id="272161"/>
    <lineage>
        <taxon>Bacteria</taxon>
        <taxon>Bacillati</taxon>
        <taxon>Actinomycetota</taxon>
        <taxon>Actinomycetes</taxon>
        <taxon>Micrococcales</taxon>
        <taxon>Micrococcaceae</taxon>
        <taxon>Arthrobacter</taxon>
    </lineage>
</organism>
<sequence>MRISEQNREAIPKMTMAERNGHRASRLLFCEHFQAVLIVFQLLEAVGIEATFEVGREGFLEDLAEKSEHGNEWLDAFSWPQIGK</sequence>
<keyword evidence="2" id="KW-1185">Reference proteome</keyword>
<proteinExistence type="predicted"/>
<dbReference type="RefSeq" id="WP_209677567.1">
    <property type="nucleotide sequence ID" value="NZ_JAGIOI010000001.1"/>
</dbReference>
<dbReference type="Proteomes" id="UP000711614">
    <property type="component" value="Unassembled WGS sequence"/>
</dbReference>
<gene>
    <name evidence="1" type="ORF">JOF48_000833</name>
</gene>
<evidence type="ECO:0000313" key="2">
    <source>
        <dbReference type="Proteomes" id="UP000711614"/>
    </source>
</evidence>
<comment type="caution">
    <text evidence="1">The sequence shown here is derived from an EMBL/GenBank/DDBJ whole genome shotgun (WGS) entry which is preliminary data.</text>
</comment>
<evidence type="ECO:0000313" key="1">
    <source>
        <dbReference type="EMBL" id="MBP2412034.1"/>
    </source>
</evidence>
<name>A0ABS4YTH9_9MICC</name>
<reference evidence="1 2" key="1">
    <citation type="submission" date="2021-03" db="EMBL/GenBank/DDBJ databases">
        <title>Sequencing the genomes of 1000 actinobacteria strains.</title>
        <authorList>
            <person name="Klenk H.-P."/>
        </authorList>
    </citation>
    <scope>NUCLEOTIDE SEQUENCE [LARGE SCALE GENOMIC DNA]</scope>
    <source>
        <strain evidence="1 2">DSM 16005</strain>
    </source>
</reference>
<accession>A0ABS4YTH9</accession>
<dbReference type="EMBL" id="JAGIOI010000001">
    <property type="protein sequence ID" value="MBP2412034.1"/>
    <property type="molecule type" value="Genomic_DNA"/>
</dbReference>